<sequence>MTIDLESLEDQLRQRPPITDHGFSQAVLRRIAAQRRRRQQTLLALWALAIMAALIVATTQFETWAAHLQPLTSTWATHAGQMLSGTSWQLGLKQLWQPSGEMVVTGLIALLLTTVFVAVWD</sequence>
<evidence type="ECO:0000256" key="1">
    <source>
        <dbReference type="SAM" id="Phobius"/>
    </source>
</evidence>
<keyword evidence="1" id="KW-0472">Membrane</keyword>
<keyword evidence="1" id="KW-1133">Transmembrane helix</keyword>
<name>A0A0F9W466_9ZZZZ</name>
<comment type="caution">
    <text evidence="2">The sequence shown here is derived from an EMBL/GenBank/DDBJ whole genome shotgun (WGS) entry which is preliminary data.</text>
</comment>
<accession>A0A0F9W466</accession>
<evidence type="ECO:0000313" key="2">
    <source>
        <dbReference type="EMBL" id="KKO07023.1"/>
    </source>
</evidence>
<feature type="transmembrane region" description="Helical" evidence="1">
    <location>
        <begin position="42"/>
        <end position="61"/>
    </location>
</feature>
<dbReference type="AlphaFoldDB" id="A0A0F9W466"/>
<dbReference type="EMBL" id="LAZR01000014">
    <property type="protein sequence ID" value="KKO07023.1"/>
    <property type="molecule type" value="Genomic_DNA"/>
</dbReference>
<reference evidence="2" key="1">
    <citation type="journal article" date="2015" name="Nature">
        <title>Complex archaea that bridge the gap between prokaryotes and eukaryotes.</title>
        <authorList>
            <person name="Spang A."/>
            <person name="Saw J.H."/>
            <person name="Jorgensen S.L."/>
            <person name="Zaremba-Niedzwiedzka K."/>
            <person name="Martijn J."/>
            <person name="Lind A.E."/>
            <person name="van Eijk R."/>
            <person name="Schleper C."/>
            <person name="Guy L."/>
            <person name="Ettema T.J."/>
        </authorList>
    </citation>
    <scope>NUCLEOTIDE SEQUENCE</scope>
</reference>
<proteinExistence type="predicted"/>
<keyword evidence="1" id="KW-0812">Transmembrane</keyword>
<gene>
    <name evidence="2" type="ORF">LCGC14_0062090</name>
</gene>
<protein>
    <submittedName>
        <fullName evidence="2">Uncharacterized protein</fullName>
    </submittedName>
</protein>
<organism evidence="2">
    <name type="scientific">marine sediment metagenome</name>
    <dbReference type="NCBI Taxonomy" id="412755"/>
    <lineage>
        <taxon>unclassified sequences</taxon>
        <taxon>metagenomes</taxon>
        <taxon>ecological metagenomes</taxon>
    </lineage>
</organism>
<feature type="transmembrane region" description="Helical" evidence="1">
    <location>
        <begin position="102"/>
        <end position="120"/>
    </location>
</feature>